<gene>
    <name evidence="10" type="primary">Efnb2</name>
    <name evidence="10" type="ORF">T07_11253</name>
</gene>
<feature type="compositionally biased region" description="Polar residues" evidence="8">
    <location>
        <begin position="626"/>
        <end position="654"/>
    </location>
</feature>
<evidence type="ECO:0000313" key="10">
    <source>
        <dbReference type="EMBL" id="KRX24033.1"/>
    </source>
</evidence>
<evidence type="ECO:0000256" key="6">
    <source>
        <dbReference type="PROSITE-ProRule" id="PRU00884"/>
    </source>
</evidence>
<comment type="similarity">
    <text evidence="6 7">Belongs to the ephrin family.</text>
</comment>
<protein>
    <submittedName>
        <fullName evidence="10">Ephrin-B2</fullName>
    </submittedName>
</protein>
<evidence type="ECO:0000256" key="4">
    <source>
        <dbReference type="ARBA" id="ARBA00023157"/>
    </source>
</evidence>
<dbReference type="GO" id="GO:0048013">
    <property type="term" value="P:ephrin receptor signaling pathway"/>
    <property type="evidence" value="ECO:0007669"/>
    <property type="project" value="TreeGrafter"/>
</dbReference>
<keyword evidence="3 7" id="KW-0472">Membrane</keyword>
<dbReference type="AlphaFoldDB" id="A0A0V0SBC5"/>
<accession>A0A0V0SBC5</accession>
<feature type="region of interest" description="Disordered" evidence="8">
    <location>
        <begin position="623"/>
        <end position="673"/>
    </location>
</feature>
<dbReference type="InterPro" id="IPR008972">
    <property type="entry name" value="Cupredoxin"/>
</dbReference>
<dbReference type="Pfam" id="PF00812">
    <property type="entry name" value="Ephrin"/>
    <property type="match status" value="2"/>
</dbReference>
<dbReference type="GO" id="GO:0046875">
    <property type="term" value="F:ephrin receptor binding"/>
    <property type="evidence" value="ECO:0007669"/>
    <property type="project" value="TreeGrafter"/>
</dbReference>
<dbReference type="GO" id="GO:0005886">
    <property type="term" value="C:plasma membrane"/>
    <property type="evidence" value="ECO:0007669"/>
    <property type="project" value="TreeGrafter"/>
</dbReference>
<dbReference type="STRING" id="6336.A0A0V0SBC5"/>
<dbReference type="PRINTS" id="PR01347">
    <property type="entry name" value="EPHRIN"/>
</dbReference>
<reference evidence="10 11" key="1">
    <citation type="submission" date="2015-01" db="EMBL/GenBank/DDBJ databases">
        <title>Evolution of Trichinella species and genotypes.</title>
        <authorList>
            <person name="Korhonen P.K."/>
            <person name="Edoardo P."/>
            <person name="Giuseppe L.R."/>
            <person name="Gasser R.B."/>
        </authorList>
    </citation>
    <scope>NUCLEOTIDE SEQUENCE [LARGE SCALE GENOMIC DNA]</scope>
    <source>
        <strain evidence="10">ISS37</strain>
    </source>
</reference>
<dbReference type="InterPro" id="IPR001799">
    <property type="entry name" value="Ephrin_RBD"/>
</dbReference>
<dbReference type="PANTHER" id="PTHR11304">
    <property type="entry name" value="EPHRIN"/>
    <property type="match status" value="1"/>
</dbReference>
<evidence type="ECO:0000256" key="1">
    <source>
        <dbReference type="ARBA" id="ARBA00004370"/>
    </source>
</evidence>
<dbReference type="InterPro" id="IPR031328">
    <property type="entry name" value="Ephrin"/>
</dbReference>
<evidence type="ECO:0000256" key="8">
    <source>
        <dbReference type="SAM" id="MobiDB-lite"/>
    </source>
</evidence>
<feature type="non-terminal residue" evidence="10">
    <location>
        <position position="1"/>
    </location>
</feature>
<dbReference type="GO" id="GO:0007411">
    <property type="term" value="P:axon guidance"/>
    <property type="evidence" value="ECO:0007669"/>
    <property type="project" value="TreeGrafter"/>
</dbReference>
<evidence type="ECO:0000256" key="3">
    <source>
        <dbReference type="ARBA" id="ARBA00023136"/>
    </source>
</evidence>
<evidence type="ECO:0000313" key="11">
    <source>
        <dbReference type="Proteomes" id="UP000054630"/>
    </source>
</evidence>
<evidence type="ECO:0000256" key="5">
    <source>
        <dbReference type="ARBA" id="ARBA00023180"/>
    </source>
</evidence>
<sequence>LTLLCNGIAMASWFHKSAIPITVLSVLLNQLLIIRSAKVITIFWNSSNPQFVSTKAMEPFVVQLHDKVDLICPQYKRETLPNLLEFSIIYMVDKVGYESCSINSTARLVGLCTVPYKKQVVTVVFRRFTPNPGGLEFVPNRRYYLITTSTGKMEGMQNTDRGLCYSKNMRLQFDVKEENYQPVESKNKLDINRASTKPFIIWDQPNHRAGENARFTTELNFAHNNPAGNDVYWSNSRFTAPKHRANAYRPARLTEQLTKMAPSALGCILLAQACYFALAKQLADIYWNSTNPKYAIRLLALVVTTLLSLSAMFRLASLPPPCPLQLVGMLKMLLATRLTQMAYALNGRDPKLIFVCKRFASQLLGYLITNKAQAQSNQVVLGSVSHAMPICKWLIVPTGRLLSFTINRVDSAKRPLPFFFQRHRIDGDVTSFLPQQEKQTSPKDKNFYLHYPDVKVVSVSPPVTAEICSRFTANSAGLIVYADIRDSVDIHCPKYTDTVTQDKAEHSIIYMVSKFGYDNCILDKERIVGQCSSPYVDSIIKLTLREFTPMPNGLEFKPGHNYYFISTSDGSAEGMHERSDGLCSFNNLKMLVHIRRGREDNHRSLKKQTNIHHPQWLLKYRDSLPGSATTNSPGSQMSNDIDNARQKTSPNQDVSKAEQTRRTSRPVDDTVGSYRVDVPLSNRKQLEDFVYPNTILRRQPETESIILYEIHELSNGELEALGLSSSSNAKLKGSIPCTIVGAVSVLLFSMNW</sequence>
<dbReference type="Gene3D" id="2.60.40.420">
    <property type="entry name" value="Cupredoxins - blue copper proteins"/>
    <property type="match status" value="2"/>
</dbReference>
<name>A0A0V0SBC5_9BILA</name>
<feature type="disulfide bond" evidence="6">
    <location>
        <begin position="72"/>
        <end position="112"/>
    </location>
</feature>
<evidence type="ECO:0000256" key="2">
    <source>
        <dbReference type="ARBA" id="ARBA00022729"/>
    </source>
</evidence>
<keyword evidence="5" id="KW-0325">Glycoprotein</keyword>
<dbReference type="PANTHER" id="PTHR11304:SF29">
    <property type="entry name" value="EPHRIN"/>
    <property type="match status" value="1"/>
</dbReference>
<dbReference type="CDD" id="cd02675">
    <property type="entry name" value="Ephrin_ectodomain"/>
    <property type="match status" value="2"/>
</dbReference>
<dbReference type="EMBL" id="JYDL01000020">
    <property type="protein sequence ID" value="KRX24033.1"/>
    <property type="molecule type" value="Genomic_DNA"/>
</dbReference>
<feature type="disulfide bond" evidence="6">
    <location>
        <begin position="100"/>
        <end position="164"/>
    </location>
</feature>
<keyword evidence="11" id="KW-1185">Reference proteome</keyword>
<evidence type="ECO:0000259" key="9">
    <source>
        <dbReference type="PROSITE" id="PS51551"/>
    </source>
</evidence>
<feature type="domain" description="Ephrin RBD" evidence="9">
    <location>
        <begin position="463"/>
        <end position="594"/>
    </location>
</feature>
<proteinExistence type="inferred from homology"/>
<evidence type="ECO:0000256" key="7">
    <source>
        <dbReference type="RuleBase" id="RU004375"/>
    </source>
</evidence>
<dbReference type="Proteomes" id="UP000054630">
    <property type="component" value="Unassembled WGS sequence"/>
</dbReference>
<feature type="compositionally biased region" description="Basic and acidic residues" evidence="8">
    <location>
        <begin position="655"/>
        <end position="668"/>
    </location>
</feature>
<dbReference type="OrthoDB" id="6250301at2759"/>
<keyword evidence="4 6" id="KW-1015">Disulfide bond</keyword>
<comment type="caution">
    <text evidence="10">The sequence shown here is derived from an EMBL/GenBank/DDBJ whole genome shotgun (WGS) entry which is preliminary data.</text>
</comment>
<dbReference type="SUPFAM" id="SSF49503">
    <property type="entry name" value="Cupredoxins"/>
    <property type="match status" value="2"/>
</dbReference>
<dbReference type="PROSITE" id="PS51551">
    <property type="entry name" value="EPHRIN_RBD_2"/>
    <property type="match status" value="2"/>
</dbReference>
<feature type="domain" description="Ephrin RBD" evidence="9">
    <location>
        <begin position="37"/>
        <end position="175"/>
    </location>
</feature>
<keyword evidence="2" id="KW-0732">Signal</keyword>
<comment type="caution">
    <text evidence="6">Lacks conserved residue(s) required for the propagation of feature annotation.</text>
</comment>
<comment type="subcellular location">
    <subcellularLocation>
        <location evidence="1">Membrane</location>
    </subcellularLocation>
</comment>
<organism evidence="10 11">
    <name type="scientific">Trichinella nelsoni</name>
    <dbReference type="NCBI Taxonomy" id="6336"/>
    <lineage>
        <taxon>Eukaryota</taxon>
        <taxon>Metazoa</taxon>
        <taxon>Ecdysozoa</taxon>
        <taxon>Nematoda</taxon>
        <taxon>Enoplea</taxon>
        <taxon>Dorylaimia</taxon>
        <taxon>Trichinellida</taxon>
        <taxon>Trichinellidae</taxon>
        <taxon>Trichinella</taxon>
    </lineage>
</organism>